<keyword evidence="2" id="KW-0645">Protease</keyword>
<dbReference type="EMBL" id="LJRQ01000212">
    <property type="protein sequence ID" value="KPZ12103.1"/>
    <property type="molecule type" value="Genomic_DNA"/>
</dbReference>
<evidence type="ECO:0000259" key="3">
    <source>
        <dbReference type="Pfam" id="PF00326"/>
    </source>
</evidence>
<dbReference type="SUPFAM" id="SSF82171">
    <property type="entry name" value="DPP6 N-terminal domain-like"/>
    <property type="match status" value="1"/>
</dbReference>
<protein>
    <submittedName>
        <fullName evidence="4">Transposase, IS4</fullName>
    </submittedName>
</protein>
<evidence type="ECO:0000256" key="1">
    <source>
        <dbReference type="ARBA" id="ARBA00022801"/>
    </source>
</evidence>
<keyword evidence="1" id="KW-0378">Hydrolase</keyword>
<dbReference type="InterPro" id="IPR001375">
    <property type="entry name" value="Peptidase_S9_cat"/>
</dbReference>
<dbReference type="GO" id="GO:0004252">
    <property type="term" value="F:serine-type endopeptidase activity"/>
    <property type="evidence" value="ECO:0007669"/>
    <property type="project" value="TreeGrafter"/>
</dbReference>
<evidence type="ECO:0000313" key="4">
    <source>
        <dbReference type="EMBL" id="KPZ12103.1"/>
    </source>
</evidence>
<dbReference type="Pfam" id="PF00326">
    <property type="entry name" value="Peptidase_S9"/>
    <property type="match status" value="1"/>
</dbReference>
<dbReference type="InterPro" id="IPR029058">
    <property type="entry name" value="AB_hydrolase_fold"/>
</dbReference>
<dbReference type="Gene3D" id="2.120.10.30">
    <property type="entry name" value="TolB, C-terminal domain"/>
    <property type="match status" value="2"/>
</dbReference>
<sequence>MPRVGTVGYFCSASLGLFRQHVLCRRTTVAGVNISTEYFSRCFGGSDVKYWILLLWVLSNCLFHTQSVAASPLPTPAQIMQLRIVGDPQISPDSRWIAYTLSTPQAQGKPQLSKIRRVPVSGSATSTALSSVDTANDEHPRWSADGRQLMFLSTRPLPNNATRRDNLAKTQVWQQTDGTAPQPMTRSVGEVSGFSLSPDAQQIAYLALDPATAQATADAQAKRDAVETEHPTRFVRVWIRDLRTGQTRVLTPPGLQVHDVAWSPDGSQLALRVSNGTTLNDYWYASHVQLLPLQDDNLGTVLESHASALPLQWSPDGKRLLYGQLGLHGIVANIIVEQLDGHRRVVLGQDWPGTLWLARWQNNSTLIGQGLQGVRGVFLSISAESGRWTQLAQQQIPYQAFTTAHNGDIAYIGLRDAQPAEIWTLRAGKSAQRSDSNPQVASWAHGQVRELAWNSSRDGLPITGLLVSPPGWKAGTPLPTLVQIHGGPAAAWTSGWLGSWHDWAQLLSTHGYAVLLPNPRGSEGQGTAFAEMARHDWGSADFQDVLDGVDMLEREGVIDPTRLAIGGWSYGGYLSAWAVTQSARFKTAIVGAGVIDIGAMALTTDIPDYLPGYFGDPVSNRAEYDAHSPIRYIDNVHVPVLILHGQADRRVPTSQGDMLYRGLKMHGTRVEQVTYPRGPHWFFETEHGADVQGRVLGWLDQNLR</sequence>
<dbReference type="PANTHER" id="PTHR42776:SF27">
    <property type="entry name" value="DIPEPTIDYL PEPTIDASE FAMILY MEMBER 6"/>
    <property type="match status" value="1"/>
</dbReference>
<dbReference type="GO" id="GO:0006508">
    <property type="term" value="P:proteolysis"/>
    <property type="evidence" value="ECO:0007669"/>
    <property type="project" value="InterPro"/>
</dbReference>
<dbReference type="InterPro" id="IPR011042">
    <property type="entry name" value="6-blade_b-propeller_TolB-like"/>
</dbReference>
<reference evidence="4 5" key="1">
    <citation type="submission" date="2015-09" db="EMBL/GenBank/DDBJ databases">
        <title>Genome announcement of multiple Pseudomonas syringae strains.</title>
        <authorList>
            <person name="Thakur S."/>
            <person name="Wang P.W."/>
            <person name="Gong Y."/>
            <person name="Weir B.S."/>
            <person name="Guttman D.S."/>
        </authorList>
    </citation>
    <scope>NUCLEOTIDE SEQUENCE [LARGE SCALE GENOMIC DNA]</scope>
    <source>
        <strain evidence="4 5">ICMP3962</strain>
    </source>
</reference>
<dbReference type="AlphaFoldDB" id="A0A0Q0JCD2"/>
<name>A0A0Q0JCD2_PSEA0</name>
<proteinExistence type="predicted"/>
<accession>A0A0Q0JCD2</accession>
<dbReference type="Gene3D" id="3.40.50.1820">
    <property type="entry name" value="alpha/beta hydrolase"/>
    <property type="match status" value="1"/>
</dbReference>
<dbReference type="Proteomes" id="UP000050266">
    <property type="component" value="Unassembled WGS sequence"/>
</dbReference>
<evidence type="ECO:0000256" key="2">
    <source>
        <dbReference type="ARBA" id="ARBA00022825"/>
    </source>
</evidence>
<comment type="caution">
    <text evidence="4">The sequence shown here is derived from an EMBL/GenBank/DDBJ whole genome shotgun (WGS) entry which is preliminary data.</text>
</comment>
<dbReference type="PANTHER" id="PTHR42776">
    <property type="entry name" value="SERINE PEPTIDASE S9 FAMILY MEMBER"/>
    <property type="match status" value="1"/>
</dbReference>
<dbReference type="PATRIC" id="fig|251720.4.peg.518"/>
<dbReference type="Pfam" id="PF07676">
    <property type="entry name" value="PD40"/>
    <property type="match status" value="1"/>
</dbReference>
<dbReference type="InterPro" id="IPR011659">
    <property type="entry name" value="WD40"/>
</dbReference>
<keyword evidence="2" id="KW-0720">Serine protease</keyword>
<organism evidence="4 5">
    <name type="scientific">Pseudomonas amygdali pv. ulmi</name>
    <dbReference type="NCBI Taxonomy" id="251720"/>
    <lineage>
        <taxon>Bacteria</taxon>
        <taxon>Pseudomonadati</taxon>
        <taxon>Pseudomonadota</taxon>
        <taxon>Gammaproteobacteria</taxon>
        <taxon>Pseudomonadales</taxon>
        <taxon>Pseudomonadaceae</taxon>
        <taxon>Pseudomonas</taxon>
        <taxon>Pseudomonas amygdali</taxon>
    </lineage>
</organism>
<feature type="domain" description="Peptidase S9 prolyl oligopeptidase catalytic" evidence="3">
    <location>
        <begin position="504"/>
        <end position="703"/>
    </location>
</feature>
<dbReference type="SUPFAM" id="SSF53474">
    <property type="entry name" value="alpha/beta-Hydrolases"/>
    <property type="match status" value="1"/>
</dbReference>
<gene>
    <name evidence="4" type="ORF">ALO41_200261</name>
</gene>
<evidence type="ECO:0000313" key="5">
    <source>
        <dbReference type="Proteomes" id="UP000050266"/>
    </source>
</evidence>